<evidence type="ECO:0000256" key="1">
    <source>
        <dbReference type="SAM" id="MobiDB-lite"/>
    </source>
</evidence>
<organism evidence="2 3">
    <name type="scientific">Microbispora amethystogenes</name>
    <dbReference type="NCBI Taxonomy" id="1427754"/>
    <lineage>
        <taxon>Bacteria</taxon>
        <taxon>Bacillati</taxon>
        <taxon>Actinomycetota</taxon>
        <taxon>Actinomycetes</taxon>
        <taxon>Streptosporangiales</taxon>
        <taxon>Streptosporangiaceae</taxon>
        <taxon>Microbispora</taxon>
    </lineage>
</organism>
<evidence type="ECO:0000313" key="3">
    <source>
        <dbReference type="Proteomes" id="UP000651728"/>
    </source>
</evidence>
<sequence length="79" mass="8261">MSFRTGLSADASGAEAVPEKDRRGAACAEGTKAPDTRTAMPASPAIRRPALLSNPTVFPSVDEDKDEQTLSTPTDNSAR</sequence>
<feature type="region of interest" description="Disordered" evidence="1">
    <location>
        <begin position="1"/>
        <end position="79"/>
    </location>
</feature>
<evidence type="ECO:0000313" key="2">
    <source>
        <dbReference type="EMBL" id="GIH30923.1"/>
    </source>
</evidence>
<accession>A0ABQ4F819</accession>
<comment type="caution">
    <text evidence="2">The sequence shown here is derived from an EMBL/GenBank/DDBJ whole genome shotgun (WGS) entry which is preliminary data.</text>
</comment>
<name>A0ABQ4F819_9ACTN</name>
<protein>
    <submittedName>
        <fullName evidence="2">Uncharacterized protein</fullName>
    </submittedName>
</protein>
<proteinExistence type="predicted"/>
<gene>
    <name evidence="2" type="ORF">Mam01_10870</name>
</gene>
<reference evidence="2 3" key="1">
    <citation type="submission" date="2021-01" db="EMBL/GenBank/DDBJ databases">
        <title>Whole genome shotgun sequence of Microbispora amethystogenes NBRC 101907.</title>
        <authorList>
            <person name="Komaki H."/>
            <person name="Tamura T."/>
        </authorList>
    </citation>
    <scope>NUCLEOTIDE SEQUENCE [LARGE SCALE GENOMIC DNA]</scope>
    <source>
        <strain evidence="2 3">NBRC 101907</strain>
    </source>
</reference>
<dbReference type="EMBL" id="BOOB01000007">
    <property type="protein sequence ID" value="GIH30923.1"/>
    <property type="molecule type" value="Genomic_DNA"/>
</dbReference>
<keyword evidence="3" id="KW-1185">Reference proteome</keyword>
<dbReference type="Proteomes" id="UP000651728">
    <property type="component" value="Unassembled WGS sequence"/>
</dbReference>
<feature type="compositionally biased region" description="Polar residues" evidence="1">
    <location>
        <begin position="69"/>
        <end position="79"/>
    </location>
</feature>